<dbReference type="InterPro" id="IPR027367">
    <property type="entry name" value="Gly-zipper_YMGG"/>
</dbReference>
<dbReference type="Proteomes" id="UP000193335">
    <property type="component" value="Unassembled WGS sequence"/>
</dbReference>
<sequence length="94" mass="9937">MSRLSTLSVLALIGVTMPVTDIMAQSNAGRGAVGGAIIGGAVGGRRGAAMGAATGAVVGAHRHRHWRGHYYWRHGRCWVRTGGRSHPVSSRYCR</sequence>
<reference evidence="2 3" key="1">
    <citation type="submission" date="2017-03" db="EMBL/GenBank/DDBJ databases">
        <title>Whole genome sequences of fourteen strains of Bradyrhizobium canariense and one strain of Bradyrhizobium japonicum isolated from Lupinus (Papilionoideae: Genisteae) species in Algeria.</title>
        <authorList>
            <person name="Crovadore J."/>
            <person name="Chekireb D."/>
            <person name="Brachmann A."/>
            <person name="Chablais R."/>
            <person name="Cochard B."/>
            <person name="Lefort F."/>
        </authorList>
    </citation>
    <scope>NUCLEOTIDE SEQUENCE [LARGE SCALE GENOMIC DNA]</scope>
    <source>
        <strain evidence="2 3">UBMA197</strain>
    </source>
</reference>
<protein>
    <recommendedName>
        <fullName evidence="1">YMGG-like Gly-zipper domain-containing protein</fullName>
    </recommendedName>
</protein>
<evidence type="ECO:0000313" key="3">
    <source>
        <dbReference type="Proteomes" id="UP000193335"/>
    </source>
</evidence>
<evidence type="ECO:0000313" key="2">
    <source>
        <dbReference type="EMBL" id="OSJ29773.1"/>
    </source>
</evidence>
<dbReference type="AlphaFoldDB" id="A0A1Y2JL19"/>
<feature type="domain" description="YMGG-like Gly-zipper" evidence="1">
    <location>
        <begin position="26"/>
        <end position="60"/>
    </location>
</feature>
<proteinExistence type="predicted"/>
<organism evidence="2 3">
    <name type="scientific">Bradyrhizobium japonicum</name>
    <dbReference type="NCBI Taxonomy" id="375"/>
    <lineage>
        <taxon>Bacteria</taxon>
        <taxon>Pseudomonadati</taxon>
        <taxon>Pseudomonadota</taxon>
        <taxon>Alphaproteobacteria</taxon>
        <taxon>Hyphomicrobiales</taxon>
        <taxon>Nitrobacteraceae</taxon>
        <taxon>Bradyrhizobium</taxon>
    </lineage>
</organism>
<comment type="caution">
    <text evidence="2">The sequence shown here is derived from an EMBL/GenBank/DDBJ whole genome shotgun (WGS) entry which is preliminary data.</text>
</comment>
<dbReference type="EMBL" id="NAFL01000264">
    <property type="protein sequence ID" value="OSJ29773.1"/>
    <property type="molecule type" value="Genomic_DNA"/>
</dbReference>
<name>A0A1Y2JL19_BRAJP</name>
<evidence type="ECO:0000259" key="1">
    <source>
        <dbReference type="Pfam" id="PF13441"/>
    </source>
</evidence>
<accession>A0A1Y2JL19</accession>
<dbReference type="Pfam" id="PF13441">
    <property type="entry name" value="Gly-zipper_YMGG"/>
    <property type="match status" value="1"/>
</dbReference>
<gene>
    <name evidence="2" type="ORF">BSZ19_26765</name>
</gene>